<evidence type="ECO:0000313" key="4">
    <source>
        <dbReference type="Proteomes" id="UP000516349"/>
    </source>
</evidence>
<keyword evidence="1" id="KW-1133">Transmembrane helix</keyword>
<evidence type="ECO:0000313" key="3">
    <source>
        <dbReference type="EMBL" id="QNT78659.1"/>
    </source>
</evidence>
<dbReference type="AlphaFoldDB" id="A0A7H1NS99"/>
<keyword evidence="1" id="KW-0472">Membrane</keyword>
<proteinExistence type="predicted"/>
<keyword evidence="1" id="KW-0812">Transmembrane</keyword>
<evidence type="ECO:0000259" key="2">
    <source>
        <dbReference type="SMART" id="SM00754"/>
    </source>
</evidence>
<gene>
    <name evidence="3" type="ORF">JGUZn3_14350</name>
</gene>
<organism evidence="3 4">
    <name type="scientific">Entomobacter blattae</name>
    <dbReference type="NCBI Taxonomy" id="2762277"/>
    <lineage>
        <taxon>Bacteria</taxon>
        <taxon>Pseudomonadati</taxon>
        <taxon>Pseudomonadota</taxon>
        <taxon>Alphaproteobacteria</taxon>
        <taxon>Acetobacterales</taxon>
        <taxon>Acetobacteraceae</taxon>
        <taxon>Entomobacter</taxon>
    </lineage>
</organism>
<reference evidence="3 4" key="1">
    <citation type="submission" date="2020-08" db="EMBL/GenBank/DDBJ databases">
        <title>Complete genome sequence of Entomobacter blattae G55GP.</title>
        <authorList>
            <person name="Poehlein A."/>
            <person name="Guzman J."/>
            <person name="Daniel R."/>
            <person name="Vilcinskas A."/>
        </authorList>
    </citation>
    <scope>NUCLEOTIDE SEQUENCE [LARGE SCALE GENOMIC DNA]</scope>
    <source>
        <strain evidence="3 4">G55GP</strain>
    </source>
</reference>
<dbReference type="InterPro" id="IPR010895">
    <property type="entry name" value="CHRD"/>
</dbReference>
<accession>A0A7H1NS99</accession>
<protein>
    <submittedName>
        <fullName evidence="3">CHRD domain protein</fullName>
    </submittedName>
</protein>
<dbReference type="EMBL" id="CP060244">
    <property type="protein sequence ID" value="QNT78659.1"/>
    <property type="molecule type" value="Genomic_DNA"/>
</dbReference>
<dbReference type="KEGG" id="ebla:JGUZn3_14350"/>
<feature type="transmembrane region" description="Helical" evidence="1">
    <location>
        <begin position="12"/>
        <end position="31"/>
    </location>
</feature>
<dbReference type="SMART" id="SM00754">
    <property type="entry name" value="CHRD"/>
    <property type="match status" value="1"/>
</dbReference>
<name>A0A7H1NS99_9PROT</name>
<feature type="domain" description="CHRD" evidence="2">
    <location>
        <begin position="52"/>
        <end position="160"/>
    </location>
</feature>
<dbReference type="Pfam" id="PF07452">
    <property type="entry name" value="CHRD"/>
    <property type="match status" value="1"/>
</dbReference>
<dbReference type="Proteomes" id="UP000516349">
    <property type="component" value="Chromosome"/>
</dbReference>
<sequence length="188" mass="20384">MLCRRSYNKTRGFASLGVPISAFLLVTSLVYSSKASAEIISFGGHLFAEKGVHKKSRLGNAVVPSGMVTAVLNTVTHRLSFTIAYQGLSGHITVAHFHGPAEEGKDAPAILTIAPPYETGMHRVVTISPAMENYLKQDKVYINLHTIENIKGEARAHLIRSKVDDKLDQNVKEDPLGVPGEEKASGTY</sequence>
<keyword evidence="4" id="KW-1185">Reference proteome</keyword>
<evidence type="ECO:0000256" key="1">
    <source>
        <dbReference type="SAM" id="Phobius"/>
    </source>
</evidence>